<dbReference type="InterPro" id="IPR011712">
    <property type="entry name" value="Sig_transdc_His_kin_sub3_dim/P"/>
</dbReference>
<evidence type="ECO:0000256" key="3">
    <source>
        <dbReference type="ARBA" id="ARBA00023012"/>
    </source>
</evidence>
<organism evidence="6 7">
    <name type="scientific">Nocardia iowensis</name>
    <dbReference type="NCBI Taxonomy" id="204891"/>
    <lineage>
        <taxon>Bacteria</taxon>
        <taxon>Bacillati</taxon>
        <taxon>Actinomycetota</taxon>
        <taxon>Actinomycetes</taxon>
        <taxon>Mycobacteriales</taxon>
        <taxon>Nocardiaceae</taxon>
        <taxon>Nocardia</taxon>
    </lineage>
</organism>
<keyword evidence="4" id="KW-1133">Transmembrane helix</keyword>
<keyword evidence="4" id="KW-0472">Membrane</keyword>
<feature type="domain" description="Signal transduction histidine kinase subgroup 3 dimerisation and phosphoacceptor" evidence="5">
    <location>
        <begin position="186"/>
        <end position="252"/>
    </location>
</feature>
<proteinExistence type="predicted"/>
<accession>A0ABX8RWT6</accession>
<feature type="transmembrane region" description="Helical" evidence="4">
    <location>
        <begin position="51"/>
        <end position="71"/>
    </location>
</feature>
<dbReference type="Proteomes" id="UP000694257">
    <property type="component" value="Chromosome"/>
</dbReference>
<keyword evidence="4" id="KW-0812">Transmembrane</keyword>
<gene>
    <name evidence="6" type="ORF">KV110_14270</name>
</gene>
<evidence type="ECO:0000256" key="4">
    <source>
        <dbReference type="SAM" id="Phobius"/>
    </source>
</evidence>
<dbReference type="PANTHER" id="PTHR24421">
    <property type="entry name" value="NITRATE/NITRITE SENSOR PROTEIN NARX-RELATED"/>
    <property type="match status" value="1"/>
</dbReference>
<name>A0ABX8RWT6_NOCIO</name>
<keyword evidence="2" id="KW-0418">Kinase</keyword>
<feature type="transmembrane region" description="Helical" evidence="4">
    <location>
        <begin position="120"/>
        <end position="142"/>
    </location>
</feature>
<evidence type="ECO:0000313" key="7">
    <source>
        <dbReference type="Proteomes" id="UP000694257"/>
    </source>
</evidence>
<evidence type="ECO:0000259" key="5">
    <source>
        <dbReference type="Pfam" id="PF07730"/>
    </source>
</evidence>
<keyword evidence="1" id="KW-0808">Transferase</keyword>
<keyword evidence="7" id="KW-1185">Reference proteome</keyword>
<dbReference type="CDD" id="cd16917">
    <property type="entry name" value="HATPase_UhpB-NarQ-NarX-like"/>
    <property type="match status" value="1"/>
</dbReference>
<dbReference type="RefSeq" id="WP_218476553.1">
    <property type="nucleotide sequence ID" value="NZ_BAABJN010000018.1"/>
</dbReference>
<evidence type="ECO:0000256" key="1">
    <source>
        <dbReference type="ARBA" id="ARBA00022679"/>
    </source>
</evidence>
<dbReference type="PANTHER" id="PTHR24421:SF63">
    <property type="entry name" value="SENSOR HISTIDINE KINASE DESK"/>
    <property type="match status" value="1"/>
</dbReference>
<dbReference type="Pfam" id="PF07730">
    <property type="entry name" value="HisKA_3"/>
    <property type="match status" value="1"/>
</dbReference>
<sequence>MRPIDRAKVVIVRVRRRIWNLGVGVGDTGPGGLYVLLVALALPLWNATTLPVGRLVLAACVVAVFGALFVWSQSDMADRPMGLRIGLLAAMTVVAGAGSAAFGTSWAVTLMLTAVACVNLLPLVLGSILGVVFVCATAWVIFGQGDVATAVLGAGMIAVLRGRLLLEIVQSRTTRQAMAAAAVGDERLRIARDLHDLLGNSLATMLVKAEVAQRLAHTDPDTAAAAAADVQQVGRQAMLEVQEAVRGYRTTTLADELERARHSLGLLRGGLTVTVPERVWDQRVDTLLGWAVREAVTNVLRHADASRCAITVRVFTTPPAVELTVDNDEQFGRASTGGGHGLTGLAERAAELGGTVTAGPTADGSYRLAVSVPLPAARPAESSA</sequence>
<keyword evidence="3" id="KW-0902">Two-component regulatory system</keyword>
<dbReference type="InterPro" id="IPR050482">
    <property type="entry name" value="Sensor_HK_TwoCompSys"/>
</dbReference>
<dbReference type="EMBL" id="CP078145">
    <property type="protein sequence ID" value="QXN94119.1"/>
    <property type="molecule type" value="Genomic_DNA"/>
</dbReference>
<feature type="transmembrane region" description="Helical" evidence="4">
    <location>
        <begin position="83"/>
        <end position="108"/>
    </location>
</feature>
<feature type="transmembrane region" description="Helical" evidence="4">
    <location>
        <begin position="21"/>
        <end position="45"/>
    </location>
</feature>
<evidence type="ECO:0000256" key="2">
    <source>
        <dbReference type="ARBA" id="ARBA00022777"/>
    </source>
</evidence>
<evidence type="ECO:0000313" key="6">
    <source>
        <dbReference type="EMBL" id="QXN94119.1"/>
    </source>
</evidence>
<feature type="transmembrane region" description="Helical" evidence="4">
    <location>
        <begin position="147"/>
        <end position="166"/>
    </location>
</feature>
<reference evidence="6 7" key="1">
    <citation type="submission" date="2021-07" db="EMBL/GenBank/DDBJ databases">
        <title>Whole Genome Sequence of Nocardia Iowensis.</title>
        <authorList>
            <person name="Lamm A."/>
            <person name="Collins-Fairclough A.M."/>
            <person name="Bunk B."/>
            <person name="Sproer C."/>
        </authorList>
    </citation>
    <scope>NUCLEOTIDE SEQUENCE [LARGE SCALE GENOMIC DNA]</scope>
    <source>
        <strain evidence="6 7">NRRL 5646</strain>
    </source>
</reference>
<protein>
    <recommendedName>
        <fullName evidence="5">Signal transduction histidine kinase subgroup 3 dimerisation and phosphoacceptor domain-containing protein</fullName>
    </recommendedName>
</protein>